<evidence type="ECO:0000256" key="9">
    <source>
        <dbReference type="ARBA" id="ARBA00024708"/>
    </source>
</evidence>
<dbReference type="PANTHER" id="PTHR22760:SF4">
    <property type="entry name" value="GPI MANNOSYLTRANSFERASE 3"/>
    <property type="match status" value="1"/>
</dbReference>
<feature type="domain" description="Rhodanese" evidence="13">
    <location>
        <begin position="514"/>
        <end position="545"/>
    </location>
</feature>
<keyword evidence="6 10" id="KW-0256">Endoplasmic reticulum</keyword>
<accession>A0A9P3GA25</accession>
<evidence type="ECO:0000256" key="2">
    <source>
        <dbReference type="ARBA" id="ARBA00006065"/>
    </source>
</evidence>
<comment type="subcellular location">
    <subcellularLocation>
        <location evidence="1 10">Endoplasmic reticulum membrane</location>
        <topology evidence="1 10">Multi-pass membrane protein</topology>
    </subcellularLocation>
</comment>
<dbReference type="OrthoDB" id="416834at2759"/>
<evidence type="ECO:0000259" key="13">
    <source>
        <dbReference type="PROSITE" id="PS50206"/>
    </source>
</evidence>
<keyword evidence="8 10" id="KW-0472">Membrane</keyword>
<dbReference type="Pfam" id="PF03901">
    <property type="entry name" value="Glyco_transf_22"/>
    <property type="match status" value="1"/>
</dbReference>
<feature type="transmembrane region" description="Helical" evidence="10">
    <location>
        <begin position="316"/>
        <end position="337"/>
    </location>
</feature>
<evidence type="ECO:0000256" key="5">
    <source>
        <dbReference type="ARBA" id="ARBA00022692"/>
    </source>
</evidence>
<sequence>MNRHVVLAALGVRIAIALLTRTFFQPDEYFQSLEVAHHLVFGYGHLTWEWLTPQPIRSILYPALNVPVYYALKVLRLDGTEWLIWGPKILHGAIAALTDIWLCRLTKQVIGERYVLIALLLSLTSLFHGLALSRSLSNSAETSLTTVALSYFPWDTHASGWRRSFRVSLSVAAVACAVRPTNAVLWVYMVAFLAWRHRKEPKRILAVAADVALIGSVALGALCTLDSLYYGKLTFTPLNFLRTNLSSISLFYGSSPWHYYLSQGVVVLATIVLPFSLHGIFISATSGGTPAARSLLGLVLWTITIYSLAGHKEWRFIHPLLPILHIFAARSIVDVYHRKQATRSHGTKKRAPRPAKLPISRAHLALVLLNIPPLLYLMFAHGRAQIDAIHVLRALPAARVRSAGFLMPCHSTPWHAYLHTPAWAAPGRVWALGCEPPLAGDAGAYGDQTDVFYAAPAAYLRTRFPRTVDRAFPPSPNPFTPPGSPRPDASARDWKHEWPEYVVAFGALLREPGVAEVLAERGYRVVWHGEGGWEGDARRRGGVVVMKVE</sequence>
<dbReference type="InterPro" id="IPR001763">
    <property type="entry name" value="Rhodanese-like_dom"/>
</dbReference>
<feature type="transmembrane region" description="Helical" evidence="10">
    <location>
        <begin position="260"/>
        <end position="282"/>
    </location>
</feature>
<feature type="transmembrane region" description="Helical" evidence="10">
    <location>
        <begin position="82"/>
        <end position="102"/>
    </location>
</feature>
<evidence type="ECO:0000256" key="10">
    <source>
        <dbReference type="RuleBase" id="RU363075"/>
    </source>
</evidence>
<dbReference type="PROSITE" id="PS50206">
    <property type="entry name" value="RHODANESE_3"/>
    <property type="match status" value="1"/>
</dbReference>
<dbReference type="GO" id="GO:0000026">
    <property type="term" value="F:alpha-1,2-mannosyltransferase activity"/>
    <property type="evidence" value="ECO:0007669"/>
    <property type="project" value="TreeGrafter"/>
</dbReference>
<comment type="similarity">
    <text evidence="2">Belongs to the glycosyltransferase 22 family. PIGB subfamily.</text>
</comment>
<feature type="transmembrane region" description="Helical" evidence="10">
    <location>
        <begin position="169"/>
        <end position="195"/>
    </location>
</feature>
<reference evidence="14 15" key="1">
    <citation type="submission" date="2021-08" db="EMBL/GenBank/DDBJ databases">
        <title>Draft Genome Sequence of Phanerochaete sordida strain YK-624.</title>
        <authorList>
            <person name="Mori T."/>
            <person name="Dohra H."/>
            <person name="Suzuki T."/>
            <person name="Kawagishi H."/>
            <person name="Hirai H."/>
        </authorList>
    </citation>
    <scope>NUCLEOTIDE SEQUENCE [LARGE SCALE GENOMIC DNA]</scope>
    <source>
        <strain evidence="14 15">YK-624</strain>
    </source>
</reference>
<evidence type="ECO:0000256" key="8">
    <source>
        <dbReference type="ARBA" id="ARBA00023136"/>
    </source>
</evidence>
<evidence type="ECO:0000256" key="7">
    <source>
        <dbReference type="ARBA" id="ARBA00022989"/>
    </source>
</evidence>
<dbReference type="GO" id="GO:0006506">
    <property type="term" value="P:GPI anchor biosynthetic process"/>
    <property type="evidence" value="ECO:0007669"/>
    <property type="project" value="TreeGrafter"/>
</dbReference>
<dbReference type="Proteomes" id="UP000703269">
    <property type="component" value="Unassembled WGS sequence"/>
</dbReference>
<evidence type="ECO:0000256" key="11">
    <source>
        <dbReference type="SAM" id="MobiDB-lite"/>
    </source>
</evidence>
<feature type="transmembrane region" description="Helical" evidence="10">
    <location>
        <begin position="294"/>
        <end position="310"/>
    </location>
</feature>
<dbReference type="PANTHER" id="PTHR22760">
    <property type="entry name" value="GLYCOSYLTRANSFERASE"/>
    <property type="match status" value="1"/>
</dbReference>
<dbReference type="AlphaFoldDB" id="A0A9P3GA25"/>
<evidence type="ECO:0000256" key="6">
    <source>
        <dbReference type="ARBA" id="ARBA00022824"/>
    </source>
</evidence>
<feature type="region of interest" description="Disordered" evidence="11">
    <location>
        <begin position="469"/>
        <end position="491"/>
    </location>
</feature>
<dbReference type="EMBL" id="BPQB01000018">
    <property type="protein sequence ID" value="GJE90740.1"/>
    <property type="molecule type" value="Genomic_DNA"/>
</dbReference>
<keyword evidence="4" id="KW-0808">Transferase</keyword>
<dbReference type="EC" id="2.4.1.-" evidence="10"/>
<feature type="transmembrane region" description="Helical" evidence="10">
    <location>
        <begin position="207"/>
        <end position="230"/>
    </location>
</feature>
<evidence type="ECO:0000256" key="1">
    <source>
        <dbReference type="ARBA" id="ARBA00004477"/>
    </source>
</evidence>
<evidence type="ECO:0000256" key="4">
    <source>
        <dbReference type="ARBA" id="ARBA00022679"/>
    </source>
</evidence>
<evidence type="ECO:0000313" key="15">
    <source>
        <dbReference type="Proteomes" id="UP000703269"/>
    </source>
</evidence>
<proteinExistence type="inferred from homology"/>
<evidence type="ECO:0000313" key="14">
    <source>
        <dbReference type="EMBL" id="GJE90740.1"/>
    </source>
</evidence>
<keyword evidence="15" id="KW-1185">Reference proteome</keyword>
<comment type="function">
    <text evidence="9">Mannosyltransferase involved in glycosylphosphatidylinositol-anchor biosynthesis. Transfers the third mannose to Man2-GlcN-acyl-PI during GPI precursor assembly.</text>
</comment>
<dbReference type="InterPro" id="IPR005599">
    <property type="entry name" value="GPI_mannosylTrfase"/>
</dbReference>
<protein>
    <recommendedName>
        <fullName evidence="10">Mannosyltransferase</fullName>
        <ecNumber evidence="10">2.4.1.-</ecNumber>
    </recommendedName>
</protein>
<comment type="caution">
    <text evidence="14">The sequence shown here is derived from an EMBL/GenBank/DDBJ whole genome shotgun (WGS) entry which is preliminary data.</text>
</comment>
<evidence type="ECO:0000256" key="3">
    <source>
        <dbReference type="ARBA" id="ARBA00022676"/>
    </source>
</evidence>
<feature type="signal peptide" evidence="12">
    <location>
        <begin position="1"/>
        <end position="17"/>
    </location>
</feature>
<keyword evidence="12" id="KW-0732">Signal</keyword>
<organism evidence="14 15">
    <name type="scientific">Phanerochaete sordida</name>
    <dbReference type="NCBI Taxonomy" id="48140"/>
    <lineage>
        <taxon>Eukaryota</taxon>
        <taxon>Fungi</taxon>
        <taxon>Dikarya</taxon>
        <taxon>Basidiomycota</taxon>
        <taxon>Agaricomycotina</taxon>
        <taxon>Agaricomycetes</taxon>
        <taxon>Polyporales</taxon>
        <taxon>Phanerochaetaceae</taxon>
        <taxon>Phanerochaete</taxon>
    </lineage>
</organism>
<gene>
    <name evidence="14" type="ORF">PsYK624_068840</name>
</gene>
<evidence type="ECO:0000256" key="12">
    <source>
        <dbReference type="SAM" id="SignalP"/>
    </source>
</evidence>
<name>A0A9P3GA25_9APHY</name>
<feature type="chain" id="PRO_5040437305" description="Mannosyltransferase" evidence="12">
    <location>
        <begin position="18"/>
        <end position="549"/>
    </location>
</feature>
<keyword evidence="7 10" id="KW-1133">Transmembrane helix</keyword>
<keyword evidence="5 10" id="KW-0812">Transmembrane</keyword>
<feature type="transmembrane region" description="Helical" evidence="10">
    <location>
        <begin position="358"/>
        <end position="379"/>
    </location>
</feature>
<feature type="compositionally biased region" description="Pro residues" evidence="11">
    <location>
        <begin position="473"/>
        <end position="485"/>
    </location>
</feature>
<feature type="transmembrane region" description="Helical" evidence="10">
    <location>
        <begin position="114"/>
        <end position="132"/>
    </location>
</feature>
<keyword evidence="3 10" id="KW-0328">Glycosyltransferase</keyword>
<dbReference type="GO" id="GO:0005789">
    <property type="term" value="C:endoplasmic reticulum membrane"/>
    <property type="evidence" value="ECO:0007669"/>
    <property type="project" value="UniProtKB-SubCell"/>
</dbReference>